<sequence length="552" mass="62581">MDKLSYKTLNEGFLDFEQSHNFIEYLGNEITITSNEFKDSVKIILYNLKKLGIKRGDEVLFQLDNSIELLKLFWACILGGFIAIPYTYLEKREEQNKILKIWEILKNPYLVSNTSTIEMLDMNDEFRHIVRKSIHIDKLEDPVGFIDVNIEIPNENDIAFIQYSSGSTSEPKGVIITHKNIISSINATIRAMDVIENDIYLSWLPLTHSFGMIGTYLTPLLAGCSFYIMSPKVFVLQPLLWLEKMDEHKVTVTASPNFGIRHVCNFLDIKDDIDINLRSLRLIIDGAEPVSALVCSCFIEKMKKFGMSSSTLKPSYGLSEATLVVSTSSKDKEFVEVIVKRESLNVGDKIIKCNKISKNTITFVEVGVCLDNFDTKIVDDFGHVLEKGTVGTLFIKGDSVSTGYYRNQKSTIESFDKDGWFNTGDLGFFNGNKLVLTGRKNDVIFVNGENYYFHDIENICNELSLLGFSKVAICGVQNSEIDKENIFCFVECNKDEQEFSEIAKKLKKHVINKLGIGIAHFIKVENIPVTVSGKIKRFELKKYLVDNFGGND</sequence>
<evidence type="ECO:0000259" key="2">
    <source>
        <dbReference type="Pfam" id="PF00501"/>
    </source>
</evidence>
<dbReference type="InterPro" id="IPR000873">
    <property type="entry name" value="AMP-dep_synth/lig_dom"/>
</dbReference>
<dbReference type="Gene3D" id="3.30.300.30">
    <property type="match status" value="1"/>
</dbReference>
<protein>
    <submittedName>
        <fullName evidence="3">Peptide synthetase</fullName>
    </submittedName>
</protein>
<dbReference type="PANTHER" id="PTHR22754:SF32">
    <property type="entry name" value="DISCO-INTERACTING PROTEIN 2"/>
    <property type="match status" value="1"/>
</dbReference>
<evidence type="ECO:0000256" key="1">
    <source>
        <dbReference type="ARBA" id="ARBA00006432"/>
    </source>
</evidence>
<dbReference type="InterPro" id="IPR020845">
    <property type="entry name" value="AMP-binding_CS"/>
</dbReference>
<evidence type="ECO:0000313" key="3">
    <source>
        <dbReference type="EMBL" id="SUN91590.1"/>
    </source>
</evidence>
<reference evidence="3 4" key="1">
    <citation type="submission" date="2018-06" db="EMBL/GenBank/DDBJ databases">
        <authorList>
            <consortium name="Pathogen Informatics"/>
            <person name="Doyle S."/>
        </authorList>
    </citation>
    <scope>NUCLEOTIDE SEQUENCE [LARGE SCALE GENOMIC DNA]</scope>
    <source>
        <strain evidence="3 4">NCTC13734</strain>
    </source>
</reference>
<dbReference type="InterPro" id="IPR042099">
    <property type="entry name" value="ANL_N_sf"/>
</dbReference>
<comment type="similarity">
    <text evidence="1">Belongs to the ATP-dependent AMP-binding enzyme family.</text>
</comment>
<dbReference type="PANTHER" id="PTHR22754">
    <property type="entry name" value="DISCO-INTERACTING PROTEIN 2 DIP2 -RELATED"/>
    <property type="match status" value="1"/>
</dbReference>
<dbReference type="Gene3D" id="3.40.50.12780">
    <property type="entry name" value="N-terminal domain of ligase-like"/>
    <property type="match status" value="1"/>
</dbReference>
<dbReference type="Pfam" id="PF00501">
    <property type="entry name" value="AMP-binding"/>
    <property type="match status" value="1"/>
</dbReference>
<dbReference type="SUPFAM" id="SSF56801">
    <property type="entry name" value="Acetyl-CoA synthetase-like"/>
    <property type="match status" value="1"/>
</dbReference>
<gene>
    <name evidence="3" type="primary">pksJ</name>
    <name evidence="3" type="ORF">NCTC13734_02136</name>
</gene>
<accession>A0AAX2LCP3</accession>
<evidence type="ECO:0000313" key="4">
    <source>
        <dbReference type="Proteomes" id="UP000254854"/>
    </source>
</evidence>
<comment type="caution">
    <text evidence="3">The sequence shown here is derived from an EMBL/GenBank/DDBJ whole genome shotgun (WGS) entry which is preliminary data.</text>
</comment>
<dbReference type="PROSITE" id="PS00455">
    <property type="entry name" value="AMP_BINDING"/>
    <property type="match status" value="1"/>
</dbReference>
<dbReference type="EMBL" id="UHFW01000006">
    <property type="protein sequence ID" value="SUN91590.1"/>
    <property type="molecule type" value="Genomic_DNA"/>
</dbReference>
<organism evidence="3 4">
    <name type="scientific">Streptococcus pneumoniae</name>
    <dbReference type="NCBI Taxonomy" id="1313"/>
    <lineage>
        <taxon>Bacteria</taxon>
        <taxon>Bacillati</taxon>
        <taxon>Bacillota</taxon>
        <taxon>Bacilli</taxon>
        <taxon>Lactobacillales</taxon>
        <taxon>Streptococcaceae</taxon>
        <taxon>Streptococcus</taxon>
    </lineage>
</organism>
<dbReference type="InterPro" id="IPR045851">
    <property type="entry name" value="AMP-bd_C_sf"/>
</dbReference>
<name>A0AAX2LCP3_STREE</name>
<dbReference type="AlphaFoldDB" id="A0AAX2LCP3"/>
<dbReference type="RefSeq" id="WP_062624047.1">
    <property type="nucleotide sequence ID" value="NZ_UHFW01000006.1"/>
</dbReference>
<dbReference type="Proteomes" id="UP000254854">
    <property type="component" value="Unassembled WGS sequence"/>
</dbReference>
<proteinExistence type="inferred from homology"/>
<feature type="domain" description="AMP-dependent synthetase/ligase" evidence="2">
    <location>
        <begin position="28"/>
        <end position="405"/>
    </location>
</feature>